<keyword evidence="3 6" id="KW-0812">Transmembrane</keyword>
<feature type="transmembrane region" description="Helical" evidence="6">
    <location>
        <begin position="225"/>
        <end position="244"/>
    </location>
</feature>
<feature type="transmembrane region" description="Helical" evidence="6">
    <location>
        <begin position="295"/>
        <end position="317"/>
    </location>
</feature>
<name>A0A7Z2T5H8_9VIBR</name>
<dbReference type="GO" id="GO:0042910">
    <property type="term" value="F:xenobiotic transmembrane transporter activity"/>
    <property type="evidence" value="ECO:0007669"/>
    <property type="project" value="InterPro"/>
</dbReference>
<feature type="transmembrane region" description="Helical" evidence="6">
    <location>
        <begin position="174"/>
        <end position="193"/>
    </location>
</feature>
<keyword evidence="8" id="KW-1185">Reference proteome</keyword>
<protein>
    <submittedName>
        <fullName evidence="7">MATE family efflux transporter DinF</fullName>
    </submittedName>
</protein>
<organism evidence="7 8">
    <name type="scientific">Vibrio astriarenae</name>
    <dbReference type="NCBI Taxonomy" id="1481923"/>
    <lineage>
        <taxon>Bacteria</taxon>
        <taxon>Pseudomonadati</taxon>
        <taxon>Pseudomonadota</taxon>
        <taxon>Gammaproteobacteria</taxon>
        <taxon>Vibrionales</taxon>
        <taxon>Vibrionaceae</taxon>
        <taxon>Vibrio</taxon>
    </lineage>
</organism>
<keyword evidence="4 6" id="KW-1133">Transmembrane helix</keyword>
<feature type="transmembrane region" description="Helical" evidence="6">
    <location>
        <begin position="250"/>
        <end position="274"/>
    </location>
</feature>
<dbReference type="NCBIfam" id="NF007690">
    <property type="entry name" value="PRK10367.1"/>
    <property type="match status" value="1"/>
</dbReference>
<dbReference type="CDD" id="cd13136">
    <property type="entry name" value="MATE_DinF_like"/>
    <property type="match status" value="1"/>
</dbReference>
<evidence type="ECO:0000256" key="4">
    <source>
        <dbReference type="ARBA" id="ARBA00022989"/>
    </source>
</evidence>
<accession>A0A7Z2T5H8</accession>
<evidence type="ECO:0000256" key="2">
    <source>
        <dbReference type="ARBA" id="ARBA00010199"/>
    </source>
</evidence>
<dbReference type="KEGG" id="vas:GT360_00935"/>
<comment type="similarity">
    <text evidence="2">Belongs to the multi antimicrobial extrusion (MATE) (TC 2.A.66.1) family.</text>
</comment>
<feature type="transmembrane region" description="Helical" evidence="6">
    <location>
        <begin position="68"/>
        <end position="97"/>
    </location>
</feature>
<keyword evidence="5 6" id="KW-0472">Membrane</keyword>
<dbReference type="GO" id="GO:0005886">
    <property type="term" value="C:plasma membrane"/>
    <property type="evidence" value="ECO:0007669"/>
    <property type="project" value="TreeGrafter"/>
</dbReference>
<dbReference type="Proteomes" id="UP000464262">
    <property type="component" value="Chromosome 1"/>
</dbReference>
<feature type="transmembrane region" description="Helical" evidence="6">
    <location>
        <begin position="337"/>
        <end position="359"/>
    </location>
</feature>
<feature type="transmembrane region" description="Helical" evidence="6">
    <location>
        <begin position="371"/>
        <end position="388"/>
    </location>
</feature>
<evidence type="ECO:0000256" key="3">
    <source>
        <dbReference type="ARBA" id="ARBA00022692"/>
    </source>
</evidence>
<dbReference type="InterPro" id="IPR044644">
    <property type="entry name" value="DinF-like"/>
</dbReference>
<evidence type="ECO:0000313" key="8">
    <source>
        <dbReference type="Proteomes" id="UP000464262"/>
    </source>
</evidence>
<sequence length="424" mass="46411">MVLSNITVPLLGLVDAAVIGHLEHAWYLGGVALGSTMISVTFWLLGFLRMSTTGLTAQAAGGNDKCALGLTFVQGSIMALVFAMVFLILHGAVAHYVFALSDASAEVKHYGEQYFSIRVWSAPAALMNFVLLGWLLGTQDAKAPMWMVIITNLMNIILDVVFVLGLGWKVEGAALASVMADYSGMSFGLWCVVRSWQRQNLPSPMLLVGDITNNIGRFVRLNRDIFFRSLCLQMTLSFMTFQGASYGDNIVAANAVLMSFLMIISYGMDGFAYAMEAMVGKAVGAKRRDELKESIAGTFLWGTVICFGLSLIFLIFGRALVGMITSIKEVQAVAYAYLPWLVAMPLVSLWAFLFDGLFIGATKGREMRNSMFIATCFFFIAFSMASGFGNHALWLAMSLFMGMRGIGLAVIFVRQWGRGQFLVH</sequence>
<dbReference type="Pfam" id="PF01554">
    <property type="entry name" value="MatE"/>
    <property type="match status" value="2"/>
</dbReference>
<gene>
    <name evidence="7" type="primary">dinF</name>
    <name evidence="7" type="ORF">GT360_00935</name>
</gene>
<evidence type="ECO:0000256" key="1">
    <source>
        <dbReference type="ARBA" id="ARBA00004141"/>
    </source>
</evidence>
<reference evidence="7 8" key="1">
    <citation type="submission" date="2020-01" db="EMBL/GenBank/DDBJ databases">
        <title>Whole genome and functional gene identification of agarase of Vibrio HN897.</title>
        <authorList>
            <person name="Liu Y."/>
            <person name="Zhao Z."/>
        </authorList>
    </citation>
    <scope>NUCLEOTIDE SEQUENCE [LARGE SCALE GENOMIC DNA]</scope>
    <source>
        <strain evidence="7 8">HN897</strain>
    </source>
</reference>
<feature type="transmembrane region" description="Helical" evidence="6">
    <location>
        <begin position="26"/>
        <end position="48"/>
    </location>
</feature>
<feature type="transmembrane region" description="Helical" evidence="6">
    <location>
        <begin position="394"/>
        <end position="413"/>
    </location>
</feature>
<feature type="transmembrane region" description="Helical" evidence="6">
    <location>
        <begin position="117"/>
        <end position="136"/>
    </location>
</feature>
<dbReference type="NCBIfam" id="TIGR00797">
    <property type="entry name" value="matE"/>
    <property type="match status" value="1"/>
</dbReference>
<dbReference type="PANTHER" id="PTHR42893">
    <property type="entry name" value="PROTEIN DETOXIFICATION 44, CHLOROPLASTIC-RELATED"/>
    <property type="match status" value="1"/>
</dbReference>
<dbReference type="AlphaFoldDB" id="A0A7Z2T5H8"/>
<dbReference type="InterPro" id="IPR002528">
    <property type="entry name" value="MATE_fam"/>
</dbReference>
<evidence type="ECO:0000256" key="5">
    <source>
        <dbReference type="ARBA" id="ARBA00023136"/>
    </source>
</evidence>
<dbReference type="GO" id="GO:0015297">
    <property type="term" value="F:antiporter activity"/>
    <property type="evidence" value="ECO:0007669"/>
    <property type="project" value="InterPro"/>
</dbReference>
<evidence type="ECO:0000313" key="7">
    <source>
        <dbReference type="EMBL" id="QIA64630.1"/>
    </source>
</evidence>
<comment type="subcellular location">
    <subcellularLocation>
        <location evidence="1">Membrane</location>
        <topology evidence="1">Multi-pass membrane protein</topology>
    </subcellularLocation>
</comment>
<feature type="transmembrane region" description="Helical" evidence="6">
    <location>
        <begin position="148"/>
        <end position="168"/>
    </location>
</feature>
<evidence type="ECO:0000256" key="6">
    <source>
        <dbReference type="SAM" id="Phobius"/>
    </source>
</evidence>
<dbReference type="PANTHER" id="PTHR42893:SF46">
    <property type="entry name" value="PROTEIN DETOXIFICATION 44, CHLOROPLASTIC"/>
    <property type="match status" value="1"/>
</dbReference>
<dbReference type="EMBL" id="CP047475">
    <property type="protein sequence ID" value="QIA64630.1"/>
    <property type="molecule type" value="Genomic_DNA"/>
</dbReference>
<proteinExistence type="inferred from homology"/>